<evidence type="ECO:0000313" key="2">
    <source>
        <dbReference type="Proteomes" id="UP000245626"/>
    </source>
</evidence>
<protein>
    <submittedName>
        <fullName evidence="1">Uncharacterized protein</fullName>
    </submittedName>
</protein>
<proteinExistence type="predicted"/>
<dbReference type="EMBL" id="KZ819983">
    <property type="protein sequence ID" value="PWN49978.1"/>
    <property type="molecule type" value="Genomic_DNA"/>
</dbReference>
<reference evidence="1 2" key="1">
    <citation type="journal article" date="2018" name="Mol. Biol. Evol.">
        <title>Broad Genomic Sampling Reveals a Smut Pathogenic Ancestry of the Fungal Clade Ustilaginomycotina.</title>
        <authorList>
            <person name="Kijpornyongpan T."/>
            <person name="Mondo S.J."/>
            <person name="Barry K."/>
            <person name="Sandor L."/>
            <person name="Lee J."/>
            <person name="Lipzen A."/>
            <person name="Pangilinan J."/>
            <person name="LaButti K."/>
            <person name="Hainaut M."/>
            <person name="Henrissat B."/>
            <person name="Grigoriev I.V."/>
            <person name="Spatafora J.W."/>
            <person name="Aime M.C."/>
        </authorList>
    </citation>
    <scope>NUCLEOTIDE SEQUENCE [LARGE SCALE GENOMIC DNA]</scope>
    <source>
        <strain evidence="1 2">SA 807</strain>
    </source>
</reference>
<organism evidence="1 2">
    <name type="scientific">Violaceomyces palustris</name>
    <dbReference type="NCBI Taxonomy" id="1673888"/>
    <lineage>
        <taxon>Eukaryota</taxon>
        <taxon>Fungi</taxon>
        <taxon>Dikarya</taxon>
        <taxon>Basidiomycota</taxon>
        <taxon>Ustilaginomycotina</taxon>
        <taxon>Ustilaginomycetes</taxon>
        <taxon>Violaceomycetales</taxon>
        <taxon>Violaceomycetaceae</taxon>
        <taxon>Violaceomyces</taxon>
    </lineage>
</organism>
<keyword evidence="2" id="KW-1185">Reference proteome</keyword>
<accession>A0ACD0NVX3</accession>
<gene>
    <name evidence="1" type="ORF">IE53DRAFT_387758</name>
</gene>
<name>A0ACD0NVX3_9BASI</name>
<sequence length="1200" mass="132823">MAYDGFEPDDRFVEQVPLDPIAAVETGFISSDLDPNSTLPPIFQLGRVQYNFTAPLAFMTVSANILTMCLYAYPTHAQLSSMPSQAYSQPRLVRINLDDPERTEEADVPLPPQPRSARNAPAPDPSLVGPHKMFADPTGKHLILTMRSGDNYYWVSGWKRARALPRLKGLVIDSIAWNKNSESQTSSSKRKAGTTISTGEILIGTLSGEIFETLLTAPVGGDGEEGDFFDKLARRTAGGGSERGEVDRFLRHVFTLPERQPVTGLTAEPFPNRSAANGRKGRKVVVIATTSTRIYEFVGNLSKSKGEDNDNEPLYEKLFEPYRGDVVPNLKSELPGDLPYSELHTWSSSYGKEPSALAWLTGPGVYHGLLSFSDQEIGDSVIESANLLPYPAVALDEDASANERSGQTVAEIPLSIALTDFHFLLLYQDRVMAISSLDDRVVFEEALPLKPDERVIGTAVDTNKRTFWVYSDSSIFELVVRDEDRDVWKVYLERGSFDASLKYAKQGIQRGTVLSSQGDRFFNEGRFIQAAQCYAQTALRTFEEIVLKFIDAGERDALRYYLVMRLERLKKSDLAQRIMLATWLVEIYLSKINQLEDIAAAEAASQDVENYKLEKDMLSEELLQFLSTYKDNLNPATTFGLIARHGRVEVLLHYASIIGDHERIVRHWIDEGDWKKAIDAINKQGELDLYYRFATVLMRNSATLVVECWMRQTELKPRRLIPALLQYRAKGEEEEEEDQAIRYLKHVVSAQKNTDSAIHNLLLTLLARRAAASSSGGGGGEGKSPNKATSELLAFIDTSPSHPITGSPYYDLDYALRTCSDNGQKEACVRIYAKMGLFESAVDLALHSNDVELACRCADMVENDEALKKKLWLKAAKSVVQTTKDLKGAMQYLKRTELLSIEDILPFFPDFVVIDDFKEEICSALESYATNIEQLKEEMDEATRSAEAIKRDTERLGERFVSIQTEEKCCNCERPLLSRQFYVFPCRHGFHADCLISETTKVLPQRSLRRILEIQEKLNSVALYGVDGEGKQVGGVGAGAYGYVNSALRDTKLLTNAARQVGFKGLENVRTGLGLDRLRELIVPDAVIGAITAGVSVSVAGGKRVLAPLDPFSNPAVGSDWVAGSGSVGRRGGTEPRSSDKVGGGGGGAKSSVEDQEILEELRQELDSIIASSCLLCDGAADAIARPFVGENEILDDWTI</sequence>
<dbReference type="Proteomes" id="UP000245626">
    <property type="component" value="Unassembled WGS sequence"/>
</dbReference>
<evidence type="ECO:0000313" key="1">
    <source>
        <dbReference type="EMBL" id="PWN49978.1"/>
    </source>
</evidence>